<reference evidence="1 2" key="1">
    <citation type="journal article" date="2020" name="Biotechnol. Biofuels">
        <title>New insights from the biogas microbiome by comprehensive genome-resolved metagenomics of nearly 1600 species originating from multiple anaerobic digesters.</title>
        <authorList>
            <person name="Campanaro S."/>
            <person name="Treu L."/>
            <person name="Rodriguez-R L.M."/>
            <person name="Kovalovszki A."/>
            <person name="Ziels R.M."/>
            <person name="Maus I."/>
            <person name="Zhu X."/>
            <person name="Kougias P.G."/>
            <person name="Basile A."/>
            <person name="Luo G."/>
            <person name="Schluter A."/>
            <person name="Konstantinidis K.T."/>
            <person name="Angelidaki I."/>
        </authorList>
    </citation>
    <scope>NUCLEOTIDE SEQUENCE [LARGE SCALE GENOMIC DNA]</scope>
    <source>
        <strain evidence="1">AS27yjCOA_65</strain>
    </source>
</reference>
<name>A0A7X9FS97_9DELT</name>
<evidence type="ECO:0000313" key="2">
    <source>
        <dbReference type="Proteomes" id="UP000524246"/>
    </source>
</evidence>
<dbReference type="Proteomes" id="UP000524246">
    <property type="component" value="Unassembled WGS sequence"/>
</dbReference>
<dbReference type="EMBL" id="JAAZON010000312">
    <property type="protein sequence ID" value="NMC62921.1"/>
    <property type="molecule type" value="Genomic_DNA"/>
</dbReference>
<accession>A0A7X9FS97</accession>
<protein>
    <submittedName>
        <fullName evidence="1">Uncharacterized protein</fullName>
    </submittedName>
</protein>
<feature type="non-terminal residue" evidence="1">
    <location>
        <position position="1"/>
    </location>
</feature>
<evidence type="ECO:0000313" key="1">
    <source>
        <dbReference type="EMBL" id="NMC62921.1"/>
    </source>
</evidence>
<comment type="caution">
    <text evidence="1">The sequence shown here is derived from an EMBL/GenBank/DDBJ whole genome shotgun (WGS) entry which is preliminary data.</text>
</comment>
<sequence length="82" mass="9101">GLSSGYSSVIPNPREFAGQTNPLLWEIMLGGKGVFSPDGYHYEYVEGSISRTGKLGILLMDFVGSYNTIDIRNDMIRRNLSK</sequence>
<organism evidence="1 2">
    <name type="scientific">SAR324 cluster bacterium</name>
    <dbReference type="NCBI Taxonomy" id="2024889"/>
    <lineage>
        <taxon>Bacteria</taxon>
        <taxon>Deltaproteobacteria</taxon>
        <taxon>SAR324 cluster</taxon>
    </lineage>
</organism>
<proteinExistence type="predicted"/>
<gene>
    <name evidence="1" type="ORF">GYA55_07090</name>
</gene>
<dbReference type="AlphaFoldDB" id="A0A7X9FS97"/>